<comment type="caution">
    <text evidence="1">The sequence shown here is derived from an EMBL/GenBank/DDBJ whole genome shotgun (WGS) entry which is preliminary data.</text>
</comment>
<evidence type="ECO:0000313" key="1">
    <source>
        <dbReference type="EMBL" id="OAA33867.1"/>
    </source>
</evidence>
<organism evidence="1 2">
    <name type="scientific">Metarhizium rileyi (strain RCEF 4871)</name>
    <name type="common">Nomuraea rileyi</name>
    <dbReference type="NCBI Taxonomy" id="1649241"/>
    <lineage>
        <taxon>Eukaryota</taxon>
        <taxon>Fungi</taxon>
        <taxon>Dikarya</taxon>
        <taxon>Ascomycota</taxon>
        <taxon>Pezizomycotina</taxon>
        <taxon>Sordariomycetes</taxon>
        <taxon>Hypocreomycetidae</taxon>
        <taxon>Hypocreales</taxon>
        <taxon>Clavicipitaceae</taxon>
        <taxon>Metarhizium</taxon>
    </lineage>
</organism>
<dbReference type="EMBL" id="AZHC01000117">
    <property type="protein sequence ID" value="OAA33867.1"/>
    <property type="molecule type" value="Genomic_DNA"/>
</dbReference>
<accession>A0A166VNS9</accession>
<gene>
    <name evidence="1" type="ORF">NOR_08759</name>
</gene>
<sequence>MIRVIKARTGYRCKDIRRIVVQNCDLGQYQWYLSTSGGCSDFTGEYLHSEGQR</sequence>
<dbReference type="AlphaFoldDB" id="A0A166VNS9"/>
<evidence type="ECO:0000313" key="2">
    <source>
        <dbReference type="Proteomes" id="UP000243498"/>
    </source>
</evidence>
<protein>
    <submittedName>
        <fullName evidence="1">Uncharacterized protein</fullName>
    </submittedName>
</protein>
<keyword evidence="2" id="KW-1185">Reference proteome</keyword>
<dbReference type="Proteomes" id="UP000243498">
    <property type="component" value="Unassembled WGS sequence"/>
</dbReference>
<proteinExistence type="predicted"/>
<reference evidence="1 2" key="1">
    <citation type="journal article" date="2016" name="Genome Biol. Evol.">
        <title>Divergent and convergent evolution of fungal pathogenicity.</title>
        <authorList>
            <person name="Shang Y."/>
            <person name="Xiao G."/>
            <person name="Zheng P."/>
            <person name="Cen K."/>
            <person name="Zhan S."/>
            <person name="Wang C."/>
        </authorList>
    </citation>
    <scope>NUCLEOTIDE SEQUENCE [LARGE SCALE GENOMIC DNA]</scope>
    <source>
        <strain evidence="1 2">RCEF 4871</strain>
    </source>
</reference>
<name>A0A166VNS9_METRR</name>